<proteinExistence type="predicted"/>
<sequence>MRKIDVSLNNFLGIPSPSSSIKSKGLVKGFVGSVVAEFATHQFRSIVSKQDRECGASVKLFTSILTSIISMCPVSYSVSVEVVYLRLLHLSVSPAPDRLEH</sequence>
<dbReference type="AlphaFoldDB" id="A0AAE1NTT7"/>
<protein>
    <submittedName>
        <fullName evidence="1">Uncharacterized protein</fullName>
    </submittedName>
</protein>
<accession>A0AAE1NTT7</accession>
<name>A0AAE1NTT7_9EUCA</name>
<reference evidence="1" key="1">
    <citation type="submission" date="2023-11" db="EMBL/GenBank/DDBJ databases">
        <title>Genome assemblies of two species of porcelain crab, Petrolisthes cinctipes and Petrolisthes manimaculis (Anomura: Porcellanidae).</title>
        <authorList>
            <person name="Angst P."/>
        </authorList>
    </citation>
    <scope>NUCLEOTIDE SEQUENCE</scope>
    <source>
        <strain evidence="1">PB745_02</strain>
        <tissue evidence="1">Gill</tissue>
    </source>
</reference>
<evidence type="ECO:0000313" key="1">
    <source>
        <dbReference type="EMBL" id="KAK4295376.1"/>
    </source>
</evidence>
<keyword evidence="2" id="KW-1185">Reference proteome</keyword>
<dbReference type="Proteomes" id="UP001292094">
    <property type="component" value="Unassembled WGS sequence"/>
</dbReference>
<evidence type="ECO:0000313" key="2">
    <source>
        <dbReference type="Proteomes" id="UP001292094"/>
    </source>
</evidence>
<organism evidence="1 2">
    <name type="scientific">Petrolisthes manimaculis</name>
    <dbReference type="NCBI Taxonomy" id="1843537"/>
    <lineage>
        <taxon>Eukaryota</taxon>
        <taxon>Metazoa</taxon>
        <taxon>Ecdysozoa</taxon>
        <taxon>Arthropoda</taxon>
        <taxon>Crustacea</taxon>
        <taxon>Multicrustacea</taxon>
        <taxon>Malacostraca</taxon>
        <taxon>Eumalacostraca</taxon>
        <taxon>Eucarida</taxon>
        <taxon>Decapoda</taxon>
        <taxon>Pleocyemata</taxon>
        <taxon>Anomura</taxon>
        <taxon>Galatheoidea</taxon>
        <taxon>Porcellanidae</taxon>
        <taxon>Petrolisthes</taxon>
    </lineage>
</organism>
<comment type="caution">
    <text evidence="1">The sequence shown here is derived from an EMBL/GenBank/DDBJ whole genome shotgun (WGS) entry which is preliminary data.</text>
</comment>
<gene>
    <name evidence="1" type="ORF">Pmani_032056</name>
</gene>
<dbReference type="EMBL" id="JAWZYT010004090">
    <property type="protein sequence ID" value="KAK4295376.1"/>
    <property type="molecule type" value="Genomic_DNA"/>
</dbReference>